<keyword evidence="3" id="KW-0804">Transcription</keyword>
<dbReference type="InterPro" id="IPR019885">
    <property type="entry name" value="Tscrpt_reg_HTH_AsnC-type_CS"/>
</dbReference>
<dbReference type="Gene3D" id="1.10.10.10">
    <property type="entry name" value="Winged helix-like DNA-binding domain superfamily/Winged helix DNA-binding domain"/>
    <property type="match status" value="1"/>
</dbReference>
<evidence type="ECO:0000313" key="5">
    <source>
        <dbReference type="EMBL" id="ENZ81924.1"/>
    </source>
</evidence>
<dbReference type="GO" id="GO:0005829">
    <property type="term" value="C:cytosol"/>
    <property type="evidence" value="ECO:0007669"/>
    <property type="project" value="TreeGrafter"/>
</dbReference>
<name>R0EIU2_CAUVI</name>
<evidence type="ECO:0000313" key="6">
    <source>
        <dbReference type="Proteomes" id="UP000013063"/>
    </source>
</evidence>
<dbReference type="PATRIC" id="fig|1292034.3.peg.2144"/>
<keyword evidence="2" id="KW-0238">DNA-binding</keyword>
<dbReference type="InterPro" id="IPR019887">
    <property type="entry name" value="Tscrpt_reg_AsnC/Lrp_C"/>
</dbReference>
<evidence type="ECO:0000256" key="1">
    <source>
        <dbReference type="ARBA" id="ARBA00023015"/>
    </source>
</evidence>
<dbReference type="PANTHER" id="PTHR30154:SF34">
    <property type="entry name" value="TRANSCRIPTIONAL REGULATOR AZLB"/>
    <property type="match status" value="1"/>
</dbReference>
<dbReference type="Proteomes" id="UP000013063">
    <property type="component" value="Unassembled WGS sequence"/>
</dbReference>
<dbReference type="InterPro" id="IPR000485">
    <property type="entry name" value="AsnC-type_HTH_dom"/>
</dbReference>
<dbReference type="PRINTS" id="PR00033">
    <property type="entry name" value="HTHASNC"/>
</dbReference>
<evidence type="ECO:0000256" key="2">
    <source>
        <dbReference type="ARBA" id="ARBA00023125"/>
    </source>
</evidence>
<accession>R0EIU2</accession>
<dbReference type="CDD" id="cd00090">
    <property type="entry name" value="HTH_ARSR"/>
    <property type="match status" value="1"/>
</dbReference>
<keyword evidence="6" id="KW-1185">Reference proteome</keyword>
<dbReference type="InterPro" id="IPR036388">
    <property type="entry name" value="WH-like_DNA-bd_sf"/>
</dbReference>
<organism evidence="5 6">
    <name type="scientific">Caulobacter vibrioides OR37</name>
    <dbReference type="NCBI Taxonomy" id="1292034"/>
    <lineage>
        <taxon>Bacteria</taxon>
        <taxon>Pseudomonadati</taxon>
        <taxon>Pseudomonadota</taxon>
        <taxon>Alphaproteobacteria</taxon>
        <taxon>Caulobacterales</taxon>
        <taxon>Caulobacteraceae</taxon>
        <taxon>Caulobacter</taxon>
    </lineage>
</organism>
<dbReference type="InterPro" id="IPR019888">
    <property type="entry name" value="Tscrpt_reg_AsnC-like"/>
</dbReference>
<protein>
    <submittedName>
        <fullName evidence="5">Transcriptional regulator, AsnC family</fullName>
    </submittedName>
</protein>
<gene>
    <name evidence="5" type="ORF">OR37_02159</name>
</gene>
<dbReference type="eggNOG" id="COG1522">
    <property type="taxonomic scope" value="Bacteria"/>
</dbReference>
<dbReference type="Pfam" id="PF01037">
    <property type="entry name" value="AsnC_trans_reg"/>
    <property type="match status" value="1"/>
</dbReference>
<dbReference type="InterPro" id="IPR011008">
    <property type="entry name" value="Dimeric_a/b-barrel"/>
</dbReference>
<dbReference type="OrthoDB" id="9813313at2"/>
<keyword evidence="1" id="KW-0805">Transcription regulation</keyword>
<dbReference type="Gene3D" id="3.30.70.920">
    <property type="match status" value="1"/>
</dbReference>
<dbReference type="SUPFAM" id="SSF46785">
    <property type="entry name" value="Winged helix' DNA-binding domain"/>
    <property type="match status" value="1"/>
</dbReference>
<dbReference type="SMART" id="SM00344">
    <property type="entry name" value="HTH_ASNC"/>
    <property type="match status" value="1"/>
</dbReference>
<evidence type="ECO:0000256" key="3">
    <source>
        <dbReference type="ARBA" id="ARBA00023163"/>
    </source>
</evidence>
<dbReference type="GO" id="GO:0006355">
    <property type="term" value="P:regulation of DNA-templated transcription"/>
    <property type="evidence" value="ECO:0007669"/>
    <property type="project" value="UniProtKB-ARBA"/>
</dbReference>
<proteinExistence type="predicted"/>
<dbReference type="PROSITE" id="PS00519">
    <property type="entry name" value="HTH_ASNC_1"/>
    <property type="match status" value="1"/>
</dbReference>
<dbReference type="EMBL" id="APMP01000011">
    <property type="protein sequence ID" value="ENZ81924.1"/>
    <property type="molecule type" value="Genomic_DNA"/>
</dbReference>
<feature type="domain" description="HTH asnC-type" evidence="4">
    <location>
        <begin position="3"/>
        <end position="69"/>
    </location>
</feature>
<sequence>MKLTRADRKILQILQEDGKISNVDLAERVGLSPSPCLRRVKQLEASGLISGYVALLDRRKAKLDVLAYVEVQVNHVEGAAEAFQQAVMRQPEVVSCHVMTGSFDYLLKVAVPNLDAYADFTMKRLLKMPSVKDIRSSFVLDTIKDSTALPLDYLS</sequence>
<dbReference type="InterPro" id="IPR011991">
    <property type="entry name" value="ArsR-like_HTH"/>
</dbReference>
<dbReference type="GO" id="GO:0043565">
    <property type="term" value="F:sequence-specific DNA binding"/>
    <property type="evidence" value="ECO:0007669"/>
    <property type="project" value="InterPro"/>
</dbReference>
<dbReference type="AlphaFoldDB" id="R0EIU2"/>
<comment type="caution">
    <text evidence="5">The sequence shown here is derived from an EMBL/GenBank/DDBJ whole genome shotgun (WGS) entry which is preliminary data.</text>
</comment>
<dbReference type="Pfam" id="PF13412">
    <property type="entry name" value="HTH_24"/>
    <property type="match status" value="1"/>
</dbReference>
<dbReference type="PROSITE" id="PS50956">
    <property type="entry name" value="HTH_ASNC_2"/>
    <property type="match status" value="1"/>
</dbReference>
<dbReference type="GO" id="GO:0043200">
    <property type="term" value="P:response to amino acid"/>
    <property type="evidence" value="ECO:0007669"/>
    <property type="project" value="TreeGrafter"/>
</dbReference>
<dbReference type="SUPFAM" id="SSF54909">
    <property type="entry name" value="Dimeric alpha+beta barrel"/>
    <property type="match status" value="1"/>
</dbReference>
<dbReference type="RefSeq" id="WP_004619481.1">
    <property type="nucleotide sequence ID" value="NZ_APMP01000011.1"/>
</dbReference>
<dbReference type="STRING" id="1292034.OR37_02159"/>
<evidence type="ECO:0000259" key="4">
    <source>
        <dbReference type="PROSITE" id="PS50956"/>
    </source>
</evidence>
<dbReference type="InterPro" id="IPR036390">
    <property type="entry name" value="WH_DNA-bd_sf"/>
</dbReference>
<dbReference type="PANTHER" id="PTHR30154">
    <property type="entry name" value="LEUCINE-RESPONSIVE REGULATORY PROTEIN"/>
    <property type="match status" value="1"/>
</dbReference>
<reference evidence="5 6" key="1">
    <citation type="journal article" date="2013" name="Genome Announc.">
        <title>Draft Genome Sequence for Caulobacter sp. Strain OR37, a Bacterium Tolerant to Heavy Metals.</title>
        <authorList>
            <person name="Utturkar S.M."/>
            <person name="Bollmann A."/>
            <person name="Brzoska R.M."/>
            <person name="Klingeman D.M."/>
            <person name="Epstein S.E."/>
            <person name="Palumbo A.V."/>
            <person name="Brown S.D."/>
        </authorList>
    </citation>
    <scope>NUCLEOTIDE SEQUENCE [LARGE SCALE GENOMIC DNA]</scope>
    <source>
        <strain evidence="5 6">OR37</strain>
    </source>
</reference>